<sequence length="226" mass="25102">MLLTALLGFTALAPPDSLPRRRVALIPLPLVYYTPETRLAYGAALTATLRFRRDSAFAEARPSQLTLGVAYTQNRQLLLYLPFQLFYARNTYYAYGEAGYYRYNYYFYGVGQREVPRELYGVNFPRVRLNAFRRVLPELRQGKLYAGLRYQYEDYDVTSTEAGGLLAGGTVPGGRGSRLRGAAWACSSTPATKSSSPARAWWPTLPTCTATEPPTPTGRPPASAAT</sequence>
<reference evidence="2" key="1">
    <citation type="submission" date="2022-04" db="EMBL/GenBank/DDBJ databases">
        <title>Hymenobacter sp. isolated from the air.</title>
        <authorList>
            <person name="Won M."/>
            <person name="Lee C.-M."/>
            <person name="Woen H.-Y."/>
            <person name="Kwon S.-W."/>
        </authorList>
    </citation>
    <scope>NUCLEOTIDE SEQUENCE</scope>
    <source>
        <strain evidence="2">5116S-3</strain>
    </source>
</reference>
<proteinExistence type="predicted"/>
<gene>
    <name evidence="2" type="ORF">MUN79_14335</name>
</gene>
<feature type="compositionally biased region" description="Low complexity" evidence="1">
    <location>
        <begin position="202"/>
        <end position="212"/>
    </location>
</feature>
<protein>
    <submittedName>
        <fullName evidence="2">Uncharacterized protein</fullName>
    </submittedName>
</protein>
<name>A0A8T9Q4D8_9BACT</name>
<dbReference type="AlphaFoldDB" id="A0A8T9Q4D8"/>
<dbReference type="RefSeq" id="WP_244673397.1">
    <property type="nucleotide sequence ID" value="NZ_CP095046.1"/>
</dbReference>
<dbReference type="EMBL" id="CP095046">
    <property type="protein sequence ID" value="UOQ69973.1"/>
    <property type="molecule type" value="Genomic_DNA"/>
</dbReference>
<evidence type="ECO:0000313" key="2">
    <source>
        <dbReference type="EMBL" id="UOQ69973.1"/>
    </source>
</evidence>
<dbReference type="Proteomes" id="UP000831796">
    <property type="component" value="Chromosome"/>
</dbReference>
<accession>A0A8T9Q4D8</accession>
<evidence type="ECO:0000313" key="3">
    <source>
        <dbReference type="Proteomes" id="UP000831796"/>
    </source>
</evidence>
<evidence type="ECO:0000256" key="1">
    <source>
        <dbReference type="SAM" id="MobiDB-lite"/>
    </source>
</evidence>
<keyword evidence="3" id="KW-1185">Reference proteome</keyword>
<organism evidence="2 3">
    <name type="scientific">Hymenobacter cellulosilyticus</name>
    <dbReference type="NCBI Taxonomy" id="2932248"/>
    <lineage>
        <taxon>Bacteria</taxon>
        <taxon>Pseudomonadati</taxon>
        <taxon>Bacteroidota</taxon>
        <taxon>Cytophagia</taxon>
        <taxon>Cytophagales</taxon>
        <taxon>Hymenobacteraceae</taxon>
        <taxon>Hymenobacter</taxon>
    </lineage>
</organism>
<dbReference type="KEGG" id="hcu:MUN79_14335"/>
<feature type="region of interest" description="Disordered" evidence="1">
    <location>
        <begin position="202"/>
        <end position="226"/>
    </location>
</feature>